<gene>
    <name evidence="1" type="ORF">Scep_026251</name>
</gene>
<organism evidence="1 2">
    <name type="scientific">Stephania cephalantha</name>
    <dbReference type="NCBI Taxonomy" id="152367"/>
    <lineage>
        <taxon>Eukaryota</taxon>
        <taxon>Viridiplantae</taxon>
        <taxon>Streptophyta</taxon>
        <taxon>Embryophyta</taxon>
        <taxon>Tracheophyta</taxon>
        <taxon>Spermatophyta</taxon>
        <taxon>Magnoliopsida</taxon>
        <taxon>Ranunculales</taxon>
        <taxon>Menispermaceae</taxon>
        <taxon>Menispermoideae</taxon>
        <taxon>Cissampelideae</taxon>
        <taxon>Stephania</taxon>
    </lineage>
</organism>
<dbReference type="AlphaFoldDB" id="A0AAP0HRW5"/>
<reference evidence="1 2" key="1">
    <citation type="submission" date="2024-01" db="EMBL/GenBank/DDBJ databases">
        <title>Genome assemblies of Stephania.</title>
        <authorList>
            <person name="Yang L."/>
        </authorList>
    </citation>
    <scope>NUCLEOTIDE SEQUENCE [LARGE SCALE GENOMIC DNA]</scope>
    <source>
        <strain evidence="1">JXDWG</strain>
        <tissue evidence="1">Leaf</tissue>
    </source>
</reference>
<comment type="caution">
    <text evidence="1">The sequence shown here is derived from an EMBL/GenBank/DDBJ whole genome shotgun (WGS) entry which is preliminary data.</text>
</comment>
<name>A0AAP0HRW5_9MAGN</name>
<dbReference type="EMBL" id="JBBNAG010000011">
    <property type="protein sequence ID" value="KAK9094782.1"/>
    <property type="molecule type" value="Genomic_DNA"/>
</dbReference>
<evidence type="ECO:0000313" key="2">
    <source>
        <dbReference type="Proteomes" id="UP001419268"/>
    </source>
</evidence>
<sequence>MDSAFVEAWKKLIPNIEPPKTPLSFMKAHSAPPLSHPSSSSTSFCLTNAKSPPKRLICFIVEQYLERFGYFVEQ</sequence>
<protein>
    <submittedName>
        <fullName evidence="1">Uncharacterized protein</fullName>
    </submittedName>
</protein>
<keyword evidence="2" id="KW-1185">Reference proteome</keyword>
<accession>A0AAP0HRW5</accession>
<proteinExistence type="predicted"/>
<dbReference type="Proteomes" id="UP001419268">
    <property type="component" value="Unassembled WGS sequence"/>
</dbReference>
<evidence type="ECO:0000313" key="1">
    <source>
        <dbReference type="EMBL" id="KAK9094782.1"/>
    </source>
</evidence>